<comment type="caution">
    <text evidence="3">The sequence shown here is derived from an EMBL/GenBank/DDBJ whole genome shotgun (WGS) entry which is preliminary data.</text>
</comment>
<dbReference type="SUPFAM" id="SSF55031">
    <property type="entry name" value="Bacterial exopeptidase dimerisation domain"/>
    <property type="match status" value="1"/>
</dbReference>
<dbReference type="CDD" id="cd05672">
    <property type="entry name" value="M20_ACY1L2-like"/>
    <property type="match status" value="1"/>
</dbReference>
<dbReference type="NCBIfam" id="TIGR01891">
    <property type="entry name" value="amidohydrolases"/>
    <property type="match status" value="1"/>
</dbReference>
<dbReference type="Proteomes" id="UP000294003">
    <property type="component" value="Unassembled WGS sequence"/>
</dbReference>
<dbReference type="PANTHER" id="PTHR30575">
    <property type="entry name" value="PEPTIDASE M20"/>
    <property type="match status" value="1"/>
</dbReference>
<dbReference type="PANTHER" id="PTHR30575:SF8">
    <property type="entry name" value="PEPTIDASE M20 DOMAIN-CONTAINING PROTEIN 2"/>
    <property type="match status" value="1"/>
</dbReference>
<dbReference type="Gene3D" id="3.30.70.360">
    <property type="match status" value="1"/>
</dbReference>
<proteinExistence type="inferred from homology"/>
<dbReference type="Gene3D" id="3.40.630.10">
    <property type="entry name" value="Zn peptidases"/>
    <property type="match status" value="1"/>
</dbReference>
<feature type="domain" description="Fe2OG dioxygenase" evidence="2">
    <location>
        <begin position="541"/>
        <end position="646"/>
    </location>
</feature>
<evidence type="ECO:0000313" key="3">
    <source>
        <dbReference type="EMBL" id="RYO82071.1"/>
    </source>
</evidence>
<reference evidence="3 4" key="1">
    <citation type="submission" date="2018-06" db="EMBL/GenBank/DDBJ databases">
        <title>Complete Genomes of Monosporascus.</title>
        <authorList>
            <person name="Robinson A.J."/>
            <person name="Natvig D.O."/>
        </authorList>
    </citation>
    <scope>NUCLEOTIDE SEQUENCE [LARGE SCALE GENOMIC DNA]</scope>
    <source>
        <strain evidence="3 4">CBS 609.92</strain>
    </source>
</reference>
<sequence length="690" mass="73968">MSVPMADSVDLAKTAVNSHRTLPSNAAVQNAIHNYILNLETKLRALNKYIHENPELAYKEHNAHNAICDFLEGLGYQVTRHAYGLKTAFEVISGNGGRTVNFNAEYDALPGIGHACGHNLIATASVTGFIALSYALKQFGIDGRVQLLGTPAEEDGGGKIDLLNAGAYEKVDVSLMMHPMSDAEYTDKGVLGSAGFSSVASYNLQGTYHGVSAHAGATPWEGVNALDALVSAYVNISMLRQQIQPPERIHGAIVEAPKPTSNAIPALTKTEYTARSPTIRGARNLGGRIRRCMEAGALATGCKLDIEEKAGYADLRVNEALCSSFQQQMAANGIKVLKSEGPIAAATDQGNVSYAIPALHASIGIPVDDGSKNHTVGFTKAAGTAVAHERTVVSGKAMAMTGWDVITNDALYEQVKQDFERDRKFSTNAALAAEENFSANYQSLPIVFSRTQGPLSGILKVINISTSTLPPRLSTMATVTQSSSLPSLSFLATIKSSLRVPVRRASETTIKIARKWAYKVKGVPKNKAIVLGAAGNYHGRTPSSANMAMLNYLPWGSSDERLGNMAHTDMGTLTVVFSKSDGLQAMLPGRDERSFIPPRYGHAVVNVGDSLRFLSNGALASSLHRGVPPTDSEGQDKFSGIYFLRPEFGAKYTTHDGKAINSVEWHNQKYALFREDSVDAKQHGAMLAGW</sequence>
<dbReference type="InterPro" id="IPR052030">
    <property type="entry name" value="Peptidase_M20/M20A_hydrolases"/>
</dbReference>
<organism evidence="3 4">
    <name type="scientific">Monosporascus cannonballus</name>
    <dbReference type="NCBI Taxonomy" id="155416"/>
    <lineage>
        <taxon>Eukaryota</taxon>
        <taxon>Fungi</taxon>
        <taxon>Dikarya</taxon>
        <taxon>Ascomycota</taxon>
        <taxon>Pezizomycotina</taxon>
        <taxon>Sordariomycetes</taxon>
        <taxon>Xylariomycetidae</taxon>
        <taxon>Xylariales</taxon>
        <taxon>Xylariales incertae sedis</taxon>
        <taxon>Monosporascus</taxon>
    </lineage>
</organism>
<dbReference type="Pfam" id="PF03171">
    <property type="entry name" value="2OG-FeII_Oxy"/>
    <property type="match status" value="1"/>
</dbReference>
<evidence type="ECO:0000313" key="4">
    <source>
        <dbReference type="Proteomes" id="UP000294003"/>
    </source>
</evidence>
<dbReference type="InterPro" id="IPR002933">
    <property type="entry name" value="Peptidase_M20"/>
</dbReference>
<dbReference type="PROSITE" id="PS51471">
    <property type="entry name" value="FE2OG_OXY"/>
    <property type="match status" value="1"/>
</dbReference>
<protein>
    <recommendedName>
        <fullName evidence="2">Fe2OG dioxygenase domain-containing protein</fullName>
    </recommendedName>
</protein>
<dbReference type="InterPro" id="IPR044861">
    <property type="entry name" value="IPNS-like_FE2OG_OXY"/>
</dbReference>
<accession>A0ABY0H119</accession>
<keyword evidence="4" id="KW-1185">Reference proteome</keyword>
<dbReference type="InterPro" id="IPR036264">
    <property type="entry name" value="Bact_exopeptidase_dim_dom"/>
</dbReference>
<dbReference type="SUPFAM" id="SSF53187">
    <property type="entry name" value="Zn-dependent exopeptidases"/>
    <property type="match status" value="1"/>
</dbReference>
<dbReference type="Pfam" id="PF01546">
    <property type="entry name" value="Peptidase_M20"/>
    <property type="match status" value="1"/>
</dbReference>
<dbReference type="EMBL" id="QJNS01000229">
    <property type="protein sequence ID" value="RYO82071.1"/>
    <property type="molecule type" value="Genomic_DNA"/>
</dbReference>
<evidence type="ECO:0000259" key="2">
    <source>
        <dbReference type="PROSITE" id="PS51471"/>
    </source>
</evidence>
<comment type="similarity">
    <text evidence="1">Belongs to the peptidase M20A family.</text>
</comment>
<dbReference type="InterPro" id="IPR027443">
    <property type="entry name" value="IPNS-like_sf"/>
</dbReference>
<dbReference type="SUPFAM" id="SSF51197">
    <property type="entry name" value="Clavaminate synthase-like"/>
    <property type="match status" value="1"/>
</dbReference>
<dbReference type="InterPro" id="IPR005123">
    <property type="entry name" value="Oxoglu/Fe-dep_dioxygenase_dom"/>
</dbReference>
<gene>
    <name evidence="3" type="ORF">DL762_006792</name>
</gene>
<name>A0ABY0H119_9PEZI</name>
<dbReference type="InterPro" id="IPR017439">
    <property type="entry name" value="Amidohydrolase"/>
</dbReference>
<evidence type="ECO:0000256" key="1">
    <source>
        <dbReference type="ARBA" id="ARBA00006247"/>
    </source>
</evidence>
<dbReference type="Gene3D" id="2.60.120.330">
    <property type="entry name" value="B-lactam Antibiotic, Isopenicillin N Synthase, Chain"/>
    <property type="match status" value="1"/>
</dbReference>